<evidence type="ECO:0008006" key="3">
    <source>
        <dbReference type="Google" id="ProtNLM"/>
    </source>
</evidence>
<gene>
    <name evidence="1" type="ORF">HD594_000057</name>
</gene>
<evidence type="ECO:0000313" key="1">
    <source>
        <dbReference type="EMBL" id="MBB6389744.1"/>
    </source>
</evidence>
<evidence type="ECO:0000313" key="2">
    <source>
        <dbReference type="Proteomes" id="UP000537775"/>
    </source>
</evidence>
<name>A0A7X0FLN4_9MICO</name>
<dbReference type="EMBL" id="JACHML010000001">
    <property type="protein sequence ID" value="MBB6389744.1"/>
    <property type="molecule type" value="Genomic_DNA"/>
</dbReference>
<dbReference type="Proteomes" id="UP000537775">
    <property type="component" value="Unassembled WGS sequence"/>
</dbReference>
<proteinExistence type="predicted"/>
<accession>A0A7X0FLN4</accession>
<reference evidence="1 2" key="1">
    <citation type="submission" date="2020-08" db="EMBL/GenBank/DDBJ databases">
        <title>Sequencing the genomes of 1000 actinobacteria strains.</title>
        <authorList>
            <person name="Klenk H.-P."/>
        </authorList>
    </citation>
    <scope>NUCLEOTIDE SEQUENCE [LARGE SCALE GENOMIC DNA]</scope>
    <source>
        <strain evidence="1 2">DSM 12511</strain>
    </source>
</reference>
<organism evidence="1 2">
    <name type="scientific">Microbacterium thalassium</name>
    <dbReference type="NCBI Taxonomy" id="362649"/>
    <lineage>
        <taxon>Bacteria</taxon>
        <taxon>Bacillati</taxon>
        <taxon>Actinomycetota</taxon>
        <taxon>Actinomycetes</taxon>
        <taxon>Micrococcales</taxon>
        <taxon>Microbacteriaceae</taxon>
        <taxon>Microbacterium</taxon>
    </lineage>
</organism>
<keyword evidence="2" id="KW-1185">Reference proteome</keyword>
<comment type="caution">
    <text evidence="1">The sequence shown here is derived from an EMBL/GenBank/DDBJ whole genome shotgun (WGS) entry which is preliminary data.</text>
</comment>
<protein>
    <recommendedName>
        <fullName evidence="3">Abi-like protein</fullName>
    </recommendedName>
</protein>
<sequence length="243" mass="26349">MPQSETTALIATSLHVSRFGTYATAAGGDMDLALRLYLWNVQLAGAFHSSLGLLEVILRNAIDAELRTWNAAQPKADGGTHAPEWLIDPARPLNSMTANARRTAEANAVRARAARPRSHPRKTAPITHDDILAQLTFGVFVRLLPAPDATDKHSRAREVLWSQALVNAFPGSRDDPDGLVVADRAARLHALRNRVAHMEPLLAVNATARHRDAVRLVGAINPALQGWFAGVSTVREVARARPV</sequence>
<dbReference type="AlphaFoldDB" id="A0A7X0FLN4"/>
<dbReference type="RefSeq" id="WP_184749037.1">
    <property type="nucleotide sequence ID" value="NZ_BAAAJR010000008.1"/>
</dbReference>